<reference evidence="3 4" key="1">
    <citation type="journal article" date="2015" name="Proc. Natl. Acad. Sci. U.S.A.">
        <title>The resurrection genome of Boea hygrometrica: A blueprint for survival of dehydration.</title>
        <authorList>
            <person name="Xiao L."/>
            <person name="Yang G."/>
            <person name="Zhang L."/>
            <person name="Yang X."/>
            <person name="Zhao S."/>
            <person name="Ji Z."/>
            <person name="Zhou Q."/>
            <person name="Hu M."/>
            <person name="Wang Y."/>
            <person name="Chen M."/>
            <person name="Xu Y."/>
            <person name="Jin H."/>
            <person name="Xiao X."/>
            <person name="Hu G."/>
            <person name="Bao F."/>
            <person name="Hu Y."/>
            <person name="Wan P."/>
            <person name="Li L."/>
            <person name="Deng X."/>
            <person name="Kuang T."/>
            <person name="Xiang C."/>
            <person name="Zhu J.K."/>
            <person name="Oliver M.J."/>
            <person name="He Y."/>
        </authorList>
    </citation>
    <scope>NUCLEOTIDE SEQUENCE [LARGE SCALE GENOMIC DNA]</scope>
    <source>
        <strain evidence="4">cv. XS01</strain>
    </source>
</reference>
<sequence>MSNMRLWLSSLLLLLLLGHHVRLGGADVGTASVYYQPYTPTACYGDDFSQFPTSGIFAAVGEGLWDNGAACGRQYLVRCISAVVPGTCRPGSQIQIKVVDRAATSVSRPIYDGTGLVLSNVAFEALAFANPGVLYLNVEFLQI</sequence>
<dbReference type="InterPro" id="IPR009009">
    <property type="entry name" value="RlpA-like_DPBB"/>
</dbReference>
<dbReference type="EMBL" id="KQ989116">
    <property type="protein sequence ID" value="KZV54814.1"/>
    <property type="molecule type" value="Genomic_DNA"/>
</dbReference>
<dbReference type="OrthoDB" id="587249at2759"/>
<evidence type="ECO:0000256" key="1">
    <source>
        <dbReference type="SAM" id="SignalP"/>
    </source>
</evidence>
<feature type="signal peptide" evidence="1">
    <location>
        <begin position="1"/>
        <end position="26"/>
    </location>
</feature>
<dbReference type="InterPro" id="IPR036908">
    <property type="entry name" value="RlpA-like_sf"/>
</dbReference>
<accession>A0A2Z7D5A7</accession>
<dbReference type="SUPFAM" id="SSF50685">
    <property type="entry name" value="Barwin-like endoglucanases"/>
    <property type="match status" value="1"/>
</dbReference>
<dbReference type="InterPro" id="IPR007112">
    <property type="entry name" value="Expansin/allergen_DPBB_dom"/>
</dbReference>
<dbReference type="PROSITE" id="PS50842">
    <property type="entry name" value="EXPANSIN_EG45"/>
    <property type="match status" value="1"/>
</dbReference>
<feature type="chain" id="PRO_5016248827" description="Expansin-like EG45 domain-containing protein" evidence="1">
    <location>
        <begin position="27"/>
        <end position="143"/>
    </location>
</feature>
<feature type="domain" description="Expansin-like EG45" evidence="2">
    <location>
        <begin position="40"/>
        <end position="143"/>
    </location>
</feature>
<evidence type="ECO:0000313" key="3">
    <source>
        <dbReference type="EMBL" id="KZV54814.1"/>
    </source>
</evidence>
<evidence type="ECO:0000313" key="4">
    <source>
        <dbReference type="Proteomes" id="UP000250235"/>
    </source>
</evidence>
<proteinExistence type="predicted"/>
<dbReference type="AlphaFoldDB" id="A0A2Z7D5A7"/>
<dbReference type="Gene3D" id="2.40.40.10">
    <property type="entry name" value="RlpA-like domain"/>
    <property type="match status" value="1"/>
</dbReference>
<gene>
    <name evidence="3" type="ORF">F511_40496</name>
</gene>
<protein>
    <recommendedName>
        <fullName evidence="2">Expansin-like EG45 domain-containing protein</fullName>
    </recommendedName>
</protein>
<dbReference type="CDD" id="cd22269">
    <property type="entry name" value="DPBB_EG45-like"/>
    <property type="match status" value="1"/>
</dbReference>
<organism evidence="3 4">
    <name type="scientific">Dorcoceras hygrometricum</name>
    <dbReference type="NCBI Taxonomy" id="472368"/>
    <lineage>
        <taxon>Eukaryota</taxon>
        <taxon>Viridiplantae</taxon>
        <taxon>Streptophyta</taxon>
        <taxon>Embryophyta</taxon>
        <taxon>Tracheophyta</taxon>
        <taxon>Spermatophyta</taxon>
        <taxon>Magnoliopsida</taxon>
        <taxon>eudicotyledons</taxon>
        <taxon>Gunneridae</taxon>
        <taxon>Pentapetalae</taxon>
        <taxon>asterids</taxon>
        <taxon>lamiids</taxon>
        <taxon>Lamiales</taxon>
        <taxon>Gesneriaceae</taxon>
        <taxon>Didymocarpoideae</taxon>
        <taxon>Trichosporeae</taxon>
        <taxon>Loxocarpinae</taxon>
        <taxon>Dorcoceras</taxon>
    </lineage>
</organism>
<dbReference type="PANTHER" id="PTHR47480:SF1">
    <property type="entry name" value="EG45-LIKE DOMAIN CONTAINING PROTEIN 1"/>
    <property type="match status" value="1"/>
</dbReference>
<name>A0A2Z7D5A7_9LAMI</name>
<evidence type="ECO:0000259" key="2">
    <source>
        <dbReference type="PROSITE" id="PS50842"/>
    </source>
</evidence>
<keyword evidence="4" id="KW-1185">Reference proteome</keyword>
<dbReference type="Pfam" id="PF03330">
    <property type="entry name" value="DPBB_1"/>
    <property type="match status" value="1"/>
</dbReference>
<dbReference type="PANTHER" id="PTHR47480">
    <property type="entry name" value="EG45-LIKE DOMAIN CONTAINING PROTEIN"/>
    <property type="match status" value="1"/>
</dbReference>
<keyword evidence="1" id="KW-0732">Signal</keyword>
<dbReference type="Proteomes" id="UP000250235">
    <property type="component" value="Unassembled WGS sequence"/>
</dbReference>